<evidence type="ECO:0000313" key="10">
    <source>
        <dbReference type="EMBL" id="GFM37218.1"/>
    </source>
</evidence>
<dbReference type="InterPro" id="IPR039261">
    <property type="entry name" value="FNR_nucleotide-bd"/>
</dbReference>
<dbReference type="PANTHER" id="PTHR47354">
    <property type="entry name" value="NADH OXIDOREDUCTASE HCR"/>
    <property type="match status" value="1"/>
</dbReference>
<keyword evidence="4" id="KW-0479">Metal-binding</keyword>
<dbReference type="RefSeq" id="WP_174409844.1">
    <property type="nucleotide sequence ID" value="NZ_BLVP01000008.1"/>
</dbReference>
<keyword evidence="8" id="KW-0411">Iron-sulfur</keyword>
<dbReference type="Proteomes" id="UP000503820">
    <property type="component" value="Unassembled WGS sequence"/>
</dbReference>
<evidence type="ECO:0000256" key="5">
    <source>
        <dbReference type="ARBA" id="ARBA00022827"/>
    </source>
</evidence>
<evidence type="ECO:0000313" key="11">
    <source>
        <dbReference type="Proteomes" id="UP000503820"/>
    </source>
</evidence>
<dbReference type="InterPro" id="IPR013112">
    <property type="entry name" value="FAD-bd_8"/>
</dbReference>
<proteinExistence type="predicted"/>
<keyword evidence="11" id="KW-1185">Reference proteome</keyword>
<reference evidence="10 11" key="1">
    <citation type="submission" date="2020-05" db="EMBL/GenBank/DDBJ databases">
        <title>Draft genome sequence of Desulfovibrio psychrotolerans JS1T.</title>
        <authorList>
            <person name="Ueno A."/>
            <person name="Tamazawa S."/>
            <person name="Tamamura S."/>
            <person name="Murakami T."/>
            <person name="Kiyama T."/>
            <person name="Inomata H."/>
            <person name="Amano Y."/>
            <person name="Miyakawa K."/>
            <person name="Tamaki H."/>
            <person name="Naganuma T."/>
            <person name="Kaneko K."/>
        </authorList>
    </citation>
    <scope>NUCLEOTIDE SEQUENCE [LARGE SCALE GENOMIC DNA]</scope>
    <source>
        <strain evidence="10 11">JS1</strain>
    </source>
</reference>
<dbReference type="InterPro" id="IPR050415">
    <property type="entry name" value="MRET"/>
</dbReference>
<dbReference type="GO" id="GO:0046872">
    <property type="term" value="F:metal ion binding"/>
    <property type="evidence" value="ECO:0007669"/>
    <property type="project" value="UniProtKB-KW"/>
</dbReference>
<evidence type="ECO:0000256" key="3">
    <source>
        <dbReference type="ARBA" id="ARBA00022714"/>
    </source>
</evidence>
<sequence>MSEPKPARVMKTIRENSDTTTIVLDVADERFKKFRPGQFATIRIMEDGVWSEPHPFTISGAPGDTLQMTIKGKGRFSSQLVPSLDSSARVQCAGPFGAFCKDITQREEVVMIAGGVGITPFLSVLRHFCKTGAQNVCTLFWCNKTFADAFAAAELEDMARSMRLTVIHVLSRETNPDMYFEEDRPHIRFEKGHFSREMLARHIRSTTASFYLCGPSGMQQTVLEELAAYGIEPDAVEKEAFAFRQSEVSPA</sequence>
<accession>A0A7J0BU80</accession>
<gene>
    <name evidence="10" type="ORF">DSM19430T_19020</name>
</gene>
<protein>
    <submittedName>
        <fullName evidence="10">FAD/NAD-binding family oxidoreductase</fullName>
    </submittedName>
</protein>
<keyword evidence="6" id="KW-0560">Oxidoreductase</keyword>
<dbReference type="Pfam" id="PF08022">
    <property type="entry name" value="FAD_binding_8"/>
    <property type="match status" value="1"/>
</dbReference>
<dbReference type="InterPro" id="IPR017927">
    <property type="entry name" value="FAD-bd_FR_type"/>
</dbReference>
<evidence type="ECO:0000256" key="1">
    <source>
        <dbReference type="ARBA" id="ARBA00001974"/>
    </source>
</evidence>
<keyword evidence="7" id="KW-0408">Iron</keyword>
<dbReference type="PANTHER" id="PTHR47354:SF8">
    <property type="entry name" value="1,2-PHENYLACETYL-COA EPOXIDASE, SUBUNIT E"/>
    <property type="match status" value="1"/>
</dbReference>
<evidence type="ECO:0000256" key="8">
    <source>
        <dbReference type="ARBA" id="ARBA00023014"/>
    </source>
</evidence>
<dbReference type="SUPFAM" id="SSF52343">
    <property type="entry name" value="Ferredoxin reductase-like, C-terminal NADP-linked domain"/>
    <property type="match status" value="1"/>
</dbReference>
<dbReference type="GO" id="GO:0050660">
    <property type="term" value="F:flavin adenine dinucleotide binding"/>
    <property type="evidence" value="ECO:0007669"/>
    <property type="project" value="TreeGrafter"/>
</dbReference>
<dbReference type="InterPro" id="IPR017938">
    <property type="entry name" value="Riboflavin_synthase-like_b-brl"/>
</dbReference>
<dbReference type="PROSITE" id="PS51384">
    <property type="entry name" value="FAD_FR"/>
    <property type="match status" value="1"/>
</dbReference>
<name>A0A7J0BU80_9BACT</name>
<dbReference type="EMBL" id="BLVP01000008">
    <property type="protein sequence ID" value="GFM37218.1"/>
    <property type="molecule type" value="Genomic_DNA"/>
</dbReference>
<dbReference type="GO" id="GO:0051537">
    <property type="term" value="F:2 iron, 2 sulfur cluster binding"/>
    <property type="evidence" value="ECO:0007669"/>
    <property type="project" value="UniProtKB-KW"/>
</dbReference>
<dbReference type="Gene3D" id="2.40.30.10">
    <property type="entry name" value="Translation factors"/>
    <property type="match status" value="1"/>
</dbReference>
<feature type="domain" description="FAD-binding FR-type" evidence="9">
    <location>
        <begin position="2"/>
        <end position="102"/>
    </location>
</feature>
<evidence type="ECO:0000256" key="4">
    <source>
        <dbReference type="ARBA" id="ARBA00022723"/>
    </source>
</evidence>
<dbReference type="Pfam" id="PF00175">
    <property type="entry name" value="NAD_binding_1"/>
    <property type="match status" value="1"/>
</dbReference>
<evidence type="ECO:0000256" key="2">
    <source>
        <dbReference type="ARBA" id="ARBA00022630"/>
    </source>
</evidence>
<dbReference type="CDD" id="cd06198">
    <property type="entry name" value="FNR_like_3"/>
    <property type="match status" value="1"/>
</dbReference>
<evidence type="ECO:0000256" key="7">
    <source>
        <dbReference type="ARBA" id="ARBA00023004"/>
    </source>
</evidence>
<evidence type="ECO:0000256" key="6">
    <source>
        <dbReference type="ARBA" id="ARBA00023002"/>
    </source>
</evidence>
<dbReference type="SUPFAM" id="SSF63380">
    <property type="entry name" value="Riboflavin synthase domain-like"/>
    <property type="match status" value="1"/>
</dbReference>
<dbReference type="PRINTS" id="PR00410">
    <property type="entry name" value="PHEHYDRXLASE"/>
</dbReference>
<dbReference type="AlphaFoldDB" id="A0A7J0BU80"/>
<keyword evidence="3" id="KW-0001">2Fe-2S</keyword>
<dbReference type="Gene3D" id="3.40.50.80">
    <property type="entry name" value="Nucleotide-binding domain of ferredoxin-NADP reductase (FNR) module"/>
    <property type="match status" value="1"/>
</dbReference>
<evidence type="ECO:0000259" key="9">
    <source>
        <dbReference type="PROSITE" id="PS51384"/>
    </source>
</evidence>
<comment type="cofactor">
    <cofactor evidence="1">
        <name>FAD</name>
        <dbReference type="ChEBI" id="CHEBI:57692"/>
    </cofactor>
</comment>
<organism evidence="10 11">
    <name type="scientific">Desulfovibrio psychrotolerans</name>
    <dbReference type="NCBI Taxonomy" id="415242"/>
    <lineage>
        <taxon>Bacteria</taxon>
        <taxon>Pseudomonadati</taxon>
        <taxon>Thermodesulfobacteriota</taxon>
        <taxon>Desulfovibrionia</taxon>
        <taxon>Desulfovibrionales</taxon>
        <taxon>Desulfovibrionaceae</taxon>
        <taxon>Desulfovibrio</taxon>
    </lineage>
</organism>
<dbReference type="InterPro" id="IPR001433">
    <property type="entry name" value="OxRdtase_FAD/NAD-bd"/>
</dbReference>
<keyword evidence="2" id="KW-0285">Flavoprotein</keyword>
<comment type="caution">
    <text evidence="10">The sequence shown here is derived from an EMBL/GenBank/DDBJ whole genome shotgun (WGS) entry which is preliminary data.</text>
</comment>
<keyword evidence="5" id="KW-0274">FAD</keyword>
<dbReference type="GO" id="GO:0016491">
    <property type="term" value="F:oxidoreductase activity"/>
    <property type="evidence" value="ECO:0007669"/>
    <property type="project" value="UniProtKB-KW"/>
</dbReference>